<keyword evidence="5" id="KW-0539">Nucleus</keyword>
<protein>
    <recommendedName>
        <fullName evidence="9">B3 domain-containing protein</fullName>
    </recommendedName>
</protein>
<organism evidence="7 8">
    <name type="scientific">Linum tenue</name>
    <dbReference type="NCBI Taxonomy" id="586396"/>
    <lineage>
        <taxon>Eukaryota</taxon>
        <taxon>Viridiplantae</taxon>
        <taxon>Streptophyta</taxon>
        <taxon>Embryophyta</taxon>
        <taxon>Tracheophyta</taxon>
        <taxon>Spermatophyta</taxon>
        <taxon>Magnoliopsida</taxon>
        <taxon>eudicotyledons</taxon>
        <taxon>Gunneridae</taxon>
        <taxon>Pentapetalae</taxon>
        <taxon>rosids</taxon>
        <taxon>fabids</taxon>
        <taxon>Malpighiales</taxon>
        <taxon>Linaceae</taxon>
        <taxon>Linum</taxon>
    </lineage>
</organism>
<evidence type="ECO:0000313" key="8">
    <source>
        <dbReference type="Proteomes" id="UP001154282"/>
    </source>
</evidence>
<sequence>MLLLTMDDVKENLDFSNMKNKKPTPFEWLLAITPIALEKLHLQEKHERLAQESKLKRPIIVPETTTATTALGHHDDDQETTPSKKRKRNIMFDGSSTREKKANVMRTRRRRIDRDYFVDDPRLEQATIPERFRQHIETRLNGRDIMLIVQKRLYASDLDPNEGRLSIPVKKTMCGGLLLTRDEEEWLRDRGHDGKKAVPGMELKLVVDGPELGEGKVVFKLWAMKKKNGRASYMYVLARYWNDVVKAHGLGEREVVQVWGFRMGEGELGLALVRLGKEHDGEV</sequence>
<accession>A0AAV0GNR1</accession>
<feature type="region of interest" description="Disordered" evidence="6">
    <location>
        <begin position="65"/>
        <end position="106"/>
    </location>
</feature>
<evidence type="ECO:0000256" key="5">
    <source>
        <dbReference type="ARBA" id="ARBA00023242"/>
    </source>
</evidence>
<dbReference type="InterPro" id="IPR015300">
    <property type="entry name" value="DNA-bd_pseudobarrel_sf"/>
</dbReference>
<dbReference type="GO" id="GO:0005634">
    <property type="term" value="C:nucleus"/>
    <property type="evidence" value="ECO:0007669"/>
    <property type="project" value="UniProtKB-SubCell"/>
</dbReference>
<evidence type="ECO:0000313" key="7">
    <source>
        <dbReference type="EMBL" id="CAI0374344.1"/>
    </source>
</evidence>
<dbReference type="Gene3D" id="2.40.330.10">
    <property type="entry name" value="DNA-binding pseudobarrel domain"/>
    <property type="match status" value="1"/>
</dbReference>
<reference evidence="7" key="1">
    <citation type="submission" date="2022-08" db="EMBL/GenBank/DDBJ databases">
        <authorList>
            <person name="Gutierrez-Valencia J."/>
        </authorList>
    </citation>
    <scope>NUCLEOTIDE SEQUENCE</scope>
</reference>
<dbReference type="GO" id="GO:0003677">
    <property type="term" value="F:DNA binding"/>
    <property type="evidence" value="ECO:0007669"/>
    <property type="project" value="UniProtKB-KW"/>
</dbReference>
<name>A0AAV0GNR1_9ROSI</name>
<comment type="caution">
    <text evidence="7">The sequence shown here is derived from an EMBL/GenBank/DDBJ whole genome shotgun (WGS) entry which is preliminary data.</text>
</comment>
<dbReference type="Proteomes" id="UP001154282">
    <property type="component" value="Unassembled WGS sequence"/>
</dbReference>
<dbReference type="SUPFAM" id="SSF101936">
    <property type="entry name" value="DNA-binding pseudobarrel domain"/>
    <property type="match status" value="1"/>
</dbReference>
<gene>
    <name evidence="7" type="ORF">LITE_LOCUS155</name>
</gene>
<evidence type="ECO:0000256" key="2">
    <source>
        <dbReference type="ARBA" id="ARBA00023015"/>
    </source>
</evidence>
<dbReference type="PANTHER" id="PTHR31541:SF25">
    <property type="entry name" value="GAMMA-GLIADIN B"/>
    <property type="match status" value="1"/>
</dbReference>
<comment type="subcellular location">
    <subcellularLocation>
        <location evidence="1">Nucleus</location>
    </subcellularLocation>
</comment>
<evidence type="ECO:0008006" key="9">
    <source>
        <dbReference type="Google" id="ProtNLM"/>
    </source>
</evidence>
<keyword evidence="8" id="KW-1185">Reference proteome</keyword>
<keyword evidence="3" id="KW-0238">DNA-binding</keyword>
<dbReference type="EMBL" id="CAMGYJ010000002">
    <property type="protein sequence ID" value="CAI0374344.1"/>
    <property type="molecule type" value="Genomic_DNA"/>
</dbReference>
<dbReference type="PANTHER" id="PTHR31541">
    <property type="entry name" value="B3 DOMAIN PLANT PROTEIN-RELATED"/>
    <property type="match status" value="1"/>
</dbReference>
<dbReference type="Pfam" id="PF03754">
    <property type="entry name" value="At2g31720-like"/>
    <property type="match status" value="1"/>
</dbReference>
<proteinExistence type="predicted"/>
<dbReference type="AlphaFoldDB" id="A0AAV0GNR1"/>
<evidence type="ECO:0000256" key="1">
    <source>
        <dbReference type="ARBA" id="ARBA00004123"/>
    </source>
</evidence>
<evidence type="ECO:0000256" key="4">
    <source>
        <dbReference type="ARBA" id="ARBA00023163"/>
    </source>
</evidence>
<evidence type="ECO:0000256" key="6">
    <source>
        <dbReference type="SAM" id="MobiDB-lite"/>
    </source>
</evidence>
<keyword evidence="2" id="KW-0805">Transcription regulation</keyword>
<dbReference type="InterPro" id="IPR005508">
    <property type="entry name" value="At2g31720-like"/>
</dbReference>
<keyword evidence="4" id="KW-0804">Transcription</keyword>
<evidence type="ECO:0000256" key="3">
    <source>
        <dbReference type="ARBA" id="ARBA00023125"/>
    </source>
</evidence>